<evidence type="ECO:0000313" key="19">
    <source>
        <dbReference type="EMBL" id="MBA8794393.1"/>
    </source>
</evidence>
<sequence length="295" mass="32568">MSGDDWSAGTRTARSRGRRGLRVLLGVGVIGAAAALSGCSQETVGQLKRLGLPVAASDRAPSIHDLWIGSWIAAGAIGLFVWGLIIYCVVRFKRRHGGYVKQNRYNLPLEVLYTIAPFVVIGVLFYYTVLVQEHVQAKVAEPQHTIDVVGQKWSWTFNYREANNPQVGNDVWESGTIEKTPDLYLPVGQTVRFRLTSPDVIHSFWIPSFYEKMDVIPGRHNYFDVTPTRLGDYDGKCAELCGTYHSAMLFKVHIVPVAEYNEKLKELAQAGQTGVNLGNTSTTVLQPPTDTGGEG</sequence>
<dbReference type="SUPFAM" id="SSF81464">
    <property type="entry name" value="Cytochrome c oxidase subunit II-like, transmembrane region"/>
    <property type="match status" value="1"/>
</dbReference>
<evidence type="ECO:0000256" key="9">
    <source>
        <dbReference type="ARBA" id="ARBA00022982"/>
    </source>
</evidence>
<evidence type="ECO:0000256" key="4">
    <source>
        <dbReference type="ARBA" id="ARBA00022448"/>
    </source>
</evidence>
<dbReference type="InterPro" id="IPR045187">
    <property type="entry name" value="CcO_II"/>
</dbReference>
<evidence type="ECO:0000256" key="12">
    <source>
        <dbReference type="ARBA" id="ARBA00023136"/>
    </source>
</evidence>
<evidence type="ECO:0000256" key="17">
    <source>
        <dbReference type="SAM" id="Phobius"/>
    </source>
</evidence>
<evidence type="ECO:0000256" key="15">
    <source>
        <dbReference type="ARBA" id="ARBA00047816"/>
    </source>
</evidence>
<evidence type="ECO:0000256" key="7">
    <source>
        <dbReference type="ARBA" id="ARBA00022723"/>
    </source>
</evidence>
<keyword evidence="20" id="KW-1185">Reference proteome</keyword>
<dbReference type="PANTHER" id="PTHR22888:SF9">
    <property type="entry name" value="CYTOCHROME C OXIDASE SUBUNIT 2"/>
    <property type="match status" value="1"/>
</dbReference>
<dbReference type="InterPro" id="IPR008972">
    <property type="entry name" value="Cupredoxin"/>
</dbReference>
<dbReference type="NCBIfam" id="TIGR02866">
    <property type="entry name" value="CoxB"/>
    <property type="match status" value="1"/>
</dbReference>
<comment type="subcellular location">
    <subcellularLocation>
        <location evidence="1">Membrane</location>
        <topology evidence="1">Multi-pass membrane protein</topology>
    </subcellularLocation>
</comment>
<dbReference type="PROSITE" id="PS50857">
    <property type="entry name" value="COX2_CUA"/>
    <property type="match status" value="1"/>
</dbReference>
<evidence type="ECO:0000259" key="18">
    <source>
        <dbReference type="PROSITE" id="PS50857"/>
    </source>
</evidence>
<evidence type="ECO:0000256" key="14">
    <source>
        <dbReference type="ARBA" id="ARBA00031399"/>
    </source>
</evidence>
<evidence type="ECO:0000256" key="2">
    <source>
        <dbReference type="ARBA" id="ARBA00007866"/>
    </source>
</evidence>
<feature type="transmembrane region" description="Helical" evidence="17">
    <location>
        <begin position="21"/>
        <end position="38"/>
    </location>
</feature>
<dbReference type="GO" id="GO:0016020">
    <property type="term" value="C:membrane"/>
    <property type="evidence" value="ECO:0007669"/>
    <property type="project" value="UniProtKB-SubCell"/>
</dbReference>
<feature type="domain" description="Cytochrome oxidase subunit II copper A binding" evidence="18">
    <location>
        <begin position="141"/>
        <end position="266"/>
    </location>
</feature>
<evidence type="ECO:0000256" key="13">
    <source>
        <dbReference type="ARBA" id="ARBA00024688"/>
    </source>
</evidence>
<comment type="catalytic activity">
    <reaction evidence="15">
        <text>4 Fe(II)-[cytochrome c] + O2 + 8 H(+)(in) = 4 Fe(III)-[cytochrome c] + 2 H2O + 4 H(+)(out)</text>
        <dbReference type="Rhea" id="RHEA:11436"/>
        <dbReference type="Rhea" id="RHEA-COMP:10350"/>
        <dbReference type="Rhea" id="RHEA-COMP:14399"/>
        <dbReference type="ChEBI" id="CHEBI:15377"/>
        <dbReference type="ChEBI" id="CHEBI:15378"/>
        <dbReference type="ChEBI" id="CHEBI:15379"/>
        <dbReference type="ChEBI" id="CHEBI:29033"/>
        <dbReference type="ChEBI" id="CHEBI:29034"/>
        <dbReference type="EC" id="7.1.1.9"/>
    </reaction>
</comment>
<dbReference type="SUPFAM" id="SSF49503">
    <property type="entry name" value="Cupredoxins"/>
    <property type="match status" value="1"/>
</dbReference>
<dbReference type="PROSITE" id="PS00078">
    <property type="entry name" value="COX2"/>
    <property type="match status" value="1"/>
</dbReference>
<evidence type="ECO:0000256" key="16">
    <source>
        <dbReference type="SAM" id="MobiDB-lite"/>
    </source>
</evidence>
<keyword evidence="11" id="KW-0186">Copper</keyword>
<name>A0A7W3ISE2_9ACTN</name>
<dbReference type="PRINTS" id="PR01166">
    <property type="entry name" value="CYCOXIDASEII"/>
</dbReference>
<dbReference type="GO" id="GO:0016491">
    <property type="term" value="F:oxidoreductase activity"/>
    <property type="evidence" value="ECO:0007669"/>
    <property type="project" value="InterPro"/>
</dbReference>
<dbReference type="GO" id="GO:0042773">
    <property type="term" value="P:ATP synthesis coupled electron transport"/>
    <property type="evidence" value="ECO:0007669"/>
    <property type="project" value="TreeGrafter"/>
</dbReference>
<evidence type="ECO:0000256" key="6">
    <source>
        <dbReference type="ARBA" id="ARBA00022692"/>
    </source>
</evidence>
<dbReference type="Gene3D" id="1.10.287.90">
    <property type="match status" value="1"/>
</dbReference>
<dbReference type="InterPro" id="IPR002429">
    <property type="entry name" value="CcO_II-like_C"/>
</dbReference>
<keyword evidence="12 17" id="KW-0472">Membrane</keyword>
<evidence type="ECO:0000256" key="3">
    <source>
        <dbReference type="ARBA" id="ARBA00012949"/>
    </source>
</evidence>
<keyword evidence="8" id="KW-1278">Translocase</keyword>
<dbReference type="CDD" id="cd13919">
    <property type="entry name" value="CuRO_HCO_II_like_5"/>
    <property type="match status" value="1"/>
</dbReference>
<proteinExistence type="inferred from homology"/>
<protein>
    <recommendedName>
        <fullName evidence="3">cytochrome-c oxidase</fullName>
        <ecNumber evidence="3">7.1.1.9</ecNumber>
    </recommendedName>
    <alternativeName>
        <fullName evidence="14">Cytochrome aa3 subunit 2</fullName>
    </alternativeName>
</protein>
<comment type="function">
    <text evidence="13">Subunits I and II form the functional core of the enzyme complex. Electrons originating in cytochrome c are transferred via heme a and Cu(A) to the binuclear center formed by heme a3 and Cu(B).</text>
</comment>
<feature type="transmembrane region" description="Helical" evidence="17">
    <location>
        <begin position="111"/>
        <end position="129"/>
    </location>
</feature>
<evidence type="ECO:0000313" key="20">
    <source>
        <dbReference type="Proteomes" id="UP000523079"/>
    </source>
</evidence>
<dbReference type="Proteomes" id="UP000523079">
    <property type="component" value="Unassembled WGS sequence"/>
</dbReference>
<keyword evidence="7" id="KW-0479">Metal-binding</keyword>
<reference evidence="19 20" key="1">
    <citation type="submission" date="2020-07" db="EMBL/GenBank/DDBJ databases">
        <title>Sequencing the genomes of 1000 actinobacteria strains.</title>
        <authorList>
            <person name="Klenk H.-P."/>
        </authorList>
    </citation>
    <scope>NUCLEOTIDE SEQUENCE [LARGE SCALE GENOMIC DNA]</scope>
    <source>
        <strain evidence="19 20">DSM 100723</strain>
    </source>
</reference>
<dbReference type="Gene3D" id="2.60.40.420">
    <property type="entry name" value="Cupredoxins - blue copper proteins"/>
    <property type="match status" value="1"/>
</dbReference>
<accession>A0A7W3ISE2</accession>
<evidence type="ECO:0000256" key="11">
    <source>
        <dbReference type="ARBA" id="ARBA00023008"/>
    </source>
</evidence>
<keyword evidence="9" id="KW-0249">Electron transport</keyword>
<keyword evidence="4" id="KW-0813">Transport</keyword>
<dbReference type="AlphaFoldDB" id="A0A7W3ISE2"/>
<comment type="caution">
    <text evidence="19">The sequence shown here is derived from an EMBL/GenBank/DDBJ whole genome shotgun (WGS) entry which is preliminary data.</text>
</comment>
<dbReference type="Pfam" id="PF00116">
    <property type="entry name" value="COX2"/>
    <property type="match status" value="1"/>
</dbReference>
<evidence type="ECO:0000256" key="1">
    <source>
        <dbReference type="ARBA" id="ARBA00004141"/>
    </source>
</evidence>
<keyword evidence="5" id="KW-0679">Respiratory chain</keyword>
<organism evidence="19 20">
    <name type="scientific">Microlunatus kandeliicorticis</name>
    <dbReference type="NCBI Taxonomy" id="1759536"/>
    <lineage>
        <taxon>Bacteria</taxon>
        <taxon>Bacillati</taxon>
        <taxon>Actinomycetota</taxon>
        <taxon>Actinomycetes</taxon>
        <taxon>Propionibacteriales</taxon>
        <taxon>Propionibacteriaceae</taxon>
        <taxon>Microlunatus</taxon>
    </lineage>
</organism>
<evidence type="ECO:0000256" key="5">
    <source>
        <dbReference type="ARBA" id="ARBA00022660"/>
    </source>
</evidence>
<dbReference type="EC" id="7.1.1.9" evidence="3"/>
<feature type="transmembrane region" description="Helical" evidence="17">
    <location>
        <begin position="68"/>
        <end position="90"/>
    </location>
</feature>
<evidence type="ECO:0000256" key="8">
    <source>
        <dbReference type="ARBA" id="ARBA00022967"/>
    </source>
</evidence>
<keyword evidence="6 17" id="KW-0812">Transmembrane</keyword>
<keyword evidence="10 17" id="KW-1133">Transmembrane helix</keyword>
<comment type="similarity">
    <text evidence="2">Belongs to the cytochrome c oxidase subunit 2 family.</text>
</comment>
<dbReference type="GO" id="GO:0004129">
    <property type="term" value="F:cytochrome-c oxidase activity"/>
    <property type="evidence" value="ECO:0007669"/>
    <property type="project" value="UniProtKB-EC"/>
</dbReference>
<dbReference type="InterPro" id="IPR014222">
    <property type="entry name" value="Cyt_c_oxidase_su2"/>
</dbReference>
<dbReference type="InterPro" id="IPR001505">
    <property type="entry name" value="Copper_CuA"/>
</dbReference>
<dbReference type="PANTHER" id="PTHR22888">
    <property type="entry name" value="CYTOCHROME C OXIDASE, SUBUNIT II"/>
    <property type="match status" value="1"/>
</dbReference>
<dbReference type="GO" id="GO:0005507">
    <property type="term" value="F:copper ion binding"/>
    <property type="evidence" value="ECO:0007669"/>
    <property type="project" value="InterPro"/>
</dbReference>
<feature type="compositionally biased region" description="Polar residues" evidence="16">
    <location>
        <begin position="276"/>
        <end position="289"/>
    </location>
</feature>
<evidence type="ECO:0000256" key="10">
    <source>
        <dbReference type="ARBA" id="ARBA00022989"/>
    </source>
</evidence>
<dbReference type="InterPro" id="IPR036257">
    <property type="entry name" value="Cyt_c_oxidase_su2_TM_sf"/>
</dbReference>
<dbReference type="EMBL" id="JACGWT010000003">
    <property type="protein sequence ID" value="MBA8794393.1"/>
    <property type="molecule type" value="Genomic_DNA"/>
</dbReference>
<feature type="region of interest" description="Disordered" evidence="16">
    <location>
        <begin position="276"/>
        <end position="295"/>
    </location>
</feature>
<gene>
    <name evidence="19" type="ORF">FHX74_002012</name>
</gene>